<comment type="similarity">
    <text evidence="2">In the N-terminal section; belongs to the heme-copper respiratory oxidase family.</text>
</comment>
<keyword evidence="10" id="KW-1185">Reference proteome</keyword>
<feature type="transmembrane region" description="Helical" evidence="7">
    <location>
        <begin position="89"/>
        <end position="112"/>
    </location>
</feature>
<gene>
    <name evidence="9" type="ORF">TAPDE_004478</name>
</gene>
<dbReference type="GO" id="GO:0015990">
    <property type="term" value="P:electron transport coupled proton transport"/>
    <property type="evidence" value="ECO:0007669"/>
    <property type="project" value="TreeGrafter"/>
</dbReference>
<dbReference type="GO" id="GO:0006314">
    <property type="term" value="P:intron homing"/>
    <property type="evidence" value="ECO:0007669"/>
    <property type="project" value="UniProtKB-KW"/>
</dbReference>
<dbReference type="PANTHER" id="PTHR10422">
    <property type="entry name" value="CYTOCHROME C OXIDASE SUBUNIT 1"/>
    <property type="match status" value="1"/>
</dbReference>
<keyword evidence="5" id="KW-0378">Hydrolase</keyword>
<evidence type="ECO:0000256" key="2">
    <source>
        <dbReference type="ARBA" id="ARBA00010468"/>
    </source>
</evidence>
<dbReference type="Gene3D" id="1.20.210.10">
    <property type="entry name" value="Cytochrome c oxidase-like, subunit I domain"/>
    <property type="match status" value="1"/>
</dbReference>
<evidence type="ECO:0000256" key="6">
    <source>
        <dbReference type="ARBA" id="ARBA00022886"/>
    </source>
</evidence>
<feature type="domain" description="Cytochrome oxidase subunit I profile" evidence="8">
    <location>
        <begin position="24"/>
        <end position="155"/>
    </location>
</feature>
<dbReference type="InterPro" id="IPR023616">
    <property type="entry name" value="Cyt_c_oxase-like_su1_dom"/>
</dbReference>
<dbReference type="Pfam" id="PF00961">
    <property type="entry name" value="LAGLIDADG_1"/>
    <property type="match status" value="2"/>
</dbReference>
<keyword evidence="7" id="KW-0812">Transmembrane</keyword>
<evidence type="ECO:0000256" key="7">
    <source>
        <dbReference type="SAM" id="Phobius"/>
    </source>
</evidence>
<dbReference type="InterPro" id="IPR027434">
    <property type="entry name" value="Homing_endonucl"/>
</dbReference>
<dbReference type="STRING" id="1097556.R4XIV5"/>
<dbReference type="EMBL" id="CAHR02000236">
    <property type="protein sequence ID" value="CCG84424.2"/>
    <property type="molecule type" value="Genomic_DNA"/>
</dbReference>
<dbReference type="VEuPathDB" id="FungiDB:TAPDE_004478"/>
<sequence length="422" mass="47733">MPLFVWAILVTAVLLLLSLPRIGFFGHPEVYILIIPGFGMVSHTISAFSGKPIFGYLGMVYAMMSIGVLGFVVWSHHMYSVGLDVDTRAYFTAATMIIAVPTGIKIFSWLATIYGGSIRFTTPMLFALGFVFLFTVGGLTGVVLANASIDVAFHDKETNLADYFSNGLQAALISQNNKTVDFLKKFWVGLMDGDGSIQVNHWRKQSLQYRLVIKLSPLKSNIDMLTLISQEIGGSVKLVRNKKQELDAVLWVVNNKNNIIEICKIFDLYPPLTTRMTLQLKFLKYCLLNPDVNLYLENRNKKFESQKELILLQQGQKNSIRAVNYFDCWLSGFIEAEGCFSLRQSNNHSFSIGQKNDKFLIDMIKNYFNLSNNIRTIKYDFYLLEVYKKESLVKIVNHCLSPNNPLLGAKAKSLALFLTKFK</sequence>
<evidence type="ECO:0000256" key="3">
    <source>
        <dbReference type="ARBA" id="ARBA00022722"/>
    </source>
</evidence>
<dbReference type="PROSITE" id="PS50855">
    <property type="entry name" value="COX1"/>
    <property type="match status" value="1"/>
</dbReference>
<dbReference type="GO" id="GO:0006123">
    <property type="term" value="P:mitochondrial electron transport, cytochrome c to oxygen"/>
    <property type="evidence" value="ECO:0007669"/>
    <property type="project" value="TreeGrafter"/>
</dbReference>
<feature type="transmembrane region" description="Helical" evidence="7">
    <location>
        <begin position="124"/>
        <end position="145"/>
    </location>
</feature>
<dbReference type="OrthoDB" id="4905839at2759"/>
<dbReference type="GO" id="GO:0005739">
    <property type="term" value="C:mitochondrion"/>
    <property type="evidence" value="ECO:0007669"/>
    <property type="project" value="UniProtKB-ARBA"/>
</dbReference>
<evidence type="ECO:0000259" key="8">
    <source>
        <dbReference type="PROSITE" id="PS50855"/>
    </source>
</evidence>
<evidence type="ECO:0000256" key="5">
    <source>
        <dbReference type="ARBA" id="ARBA00022801"/>
    </source>
</evidence>
<dbReference type="GO" id="GO:0004129">
    <property type="term" value="F:cytochrome-c oxidase activity"/>
    <property type="evidence" value="ECO:0007669"/>
    <property type="project" value="InterPro"/>
</dbReference>
<evidence type="ECO:0000313" key="10">
    <source>
        <dbReference type="Proteomes" id="UP000013776"/>
    </source>
</evidence>
<proteinExistence type="inferred from homology"/>
<keyword evidence="4" id="KW-0255">Endonuclease</keyword>
<dbReference type="SUPFAM" id="SSF55608">
    <property type="entry name" value="Homing endonucleases"/>
    <property type="match status" value="2"/>
</dbReference>
<dbReference type="Pfam" id="PF00115">
    <property type="entry name" value="COX1"/>
    <property type="match status" value="1"/>
</dbReference>
<keyword evidence="7" id="KW-0472">Membrane</keyword>
<dbReference type="SUPFAM" id="SSF81442">
    <property type="entry name" value="Cytochrome c oxidase subunit I-like"/>
    <property type="match status" value="1"/>
</dbReference>
<dbReference type="InterPro" id="IPR004860">
    <property type="entry name" value="LAGLIDADG_dom"/>
</dbReference>
<dbReference type="Gene3D" id="3.10.28.10">
    <property type="entry name" value="Homing endonucleases"/>
    <property type="match status" value="2"/>
</dbReference>
<dbReference type="InterPro" id="IPR036927">
    <property type="entry name" value="Cyt_c_oxase-like_su1_sf"/>
</dbReference>
<protein>
    <recommendedName>
        <fullName evidence="8">Cytochrome oxidase subunit I profile domain-containing protein</fullName>
    </recommendedName>
</protein>
<feature type="transmembrane region" description="Helical" evidence="7">
    <location>
        <begin position="30"/>
        <end position="49"/>
    </location>
</feature>
<dbReference type="GO" id="GO:0020037">
    <property type="term" value="F:heme binding"/>
    <property type="evidence" value="ECO:0007669"/>
    <property type="project" value="InterPro"/>
</dbReference>
<dbReference type="GO" id="GO:0016787">
    <property type="term" value="F:hydrolase activity"/>
    <property type="evidence" value="ECO:0007669"/>
    <property type="project" value="UniProtKB-KW"/>
</dbReference>
<evidence type="ECO:0000256" key="1">
    <source>
        <dbReference type="ARBA" id="ARBA00009332"/>
    </source>
</evidence>
<comment type="caution">
    <text evidence="9">The sequence shown here is derived from an EMBL/GenBank/DDBJ whole genome shotgun (WGS) entry which is preliminary data.</text>
</comment>
<keyword evidence="7" id="KW-1133">Transmembrane helix</keyword>
<dbReference type="PANTHER" id="PTHR10422:SF18">
    <property type="entry name" value="CYTOCHROME C OXIDASE SUBUNIT 1"/>
    <property type="match status" value="1"/>
</dbReference>
<comment type="similarity">
    <text evidence="1">In the C-terminal section; belongs to the LAGLIDADG endonuclease family.</text>
</comment>
<organism evidence="9 10">
    <name type="scientific">Taphrina deformans (strain PYCC 5710 / ATCC 11124 / CBS 356.35 / IMI 108563 / JCM 9778 / NBRC 8474)</name>
    <name type="common">Peach leaf curl fungus</name>
    <name type="synonym">Lalaria deformans</name>
    <dbReference type="NCBI Taxonomy" id="1097556"/>
    <lineage>
        <taxon>Eukaryota</taxon>
        <taxon>Fungi</taxon>
        <taxon>Dikarya</taxon>
        <taxon>Ascomycota</taxon>
        <taxon>Taphrinomycotina</taxon>
        <taxon>Taphrinomycetes</taxon>
        <taxon>Taphrinales</taxon>
        <taxon>Taphrinaceae</taxon>
        <taxon>Taphrina</taxon>
    </lineage>
</organism>
<dbReference type="InterPro" id="IPR000883">
    <property type="entry name" value="Cyt_C_Oxase_1"/>
</dbReference>
<dbReference type="eggNOG" id="KOG4769">
    <property type="taxonomic scope" value="Eukaryota"/>
</dbReference>
<dbReference type="AlphaFoldDB" id="R4XIV5"/>
<feature type="transmembrane region" description="Helical" evidence="7">
    <location>
        <begin position="56"/>
        <end position="77"/>
    </location>
</feature>
<evidence type="ECO:0000313" key="9">
    <source>
        <dbReference type="EMBL" id="CCG84424.2"/>
    </source>
</evidence>
<keyword evidence="6" id="KW-0404">Intron homing</keyword>
<name>R4XIV5_TAPDE</name>
<dbReference type="GO" id="GO:0016020">
    <property type="term" value="C:membrane"/>
    <property type="evidence" value="ECO:0007669"/>
    <property type="project" value="InterPro"/>
</dbReference>
<dbReference type="Proteomes" id="UP000013776">
    <property type="component" value="Unassembled WGS sequence"/>
</dbReference>
<evidence type="ECO:0000256" key="4">
    <source>
        <dbReference type="ARBA" id="ARBA00022759"/>
    </source>
</evidence>
<accession>R4XIV5</accession>
<dbReference type="PRINTS" id="PR01165">
    <property type="entry name" value="CYCOXIDASEI"/>
</dbReference>
<reference evidence="9 10" key="1">
    <citation type="journal article" date="2013" name="MBio">
        <title>Genome sequencing of the plant pathogen Taphrina deformans, the causal agent of peach leaf curl.</title>
        <authorList>
            <person name="Cisse O.H."/>
            <person name="Almeida J.M.G.C.F."/>
            <person name="Fonseca A."/>
            <person name="Kumar A.A."/>
            <person name="Salojaervi J."/>
            <person name="Overmyer K."/>
            <person name="Hauser P.M."/>
            <person name="Pagni M."/>
        </authorList>
    </citation>
    <scope>NUCLEOTIDE SEQUENCE [LARGE SCALE GENOMIC DNA]</scope>
    <source>
        <strain evidence="10">PYCC 5710 / ATCC 11124 / CBS 356.35 / IMI 108563 / JCM 9778 / NBRC 8474</strain>
    </source>
</reference>
<dbReference type="GO" id="GO:0004519">
    <property type="term" value="F:endonuclease activity"/>
    <property type="evidence" value="ECO:0007669"/>
    <property type="project" value="UniProtKB-KW"/>
</dbReference>
<keyword evidence="3" id="KW-0540">Nuclease</keyword>